<dbReference type="PROSITE" id="PS51257">
    <property type="entry name" value="PROKAR_LIPOPROTEIN"/>
    <property type="match status" value="1"/>
</dbReference>
<feature type="chain" id="PRO_5047137432" description="LppX_LprAFG lipoprotein" evidence="1">
    <location>
        <begin position="21"/>
        <end position="283"/>
    </location>
</feature>
<keyword evidence="3" id="KW-1185">Reference proteome</keyword>
<evidence type="ECO:0000313" key="2">
    <source>
        <dbReference type="EMBL" id="MDA0136141.1"/>
    </source>
</evidence>
<comment type="caution">
    <text evidence="2">The sequence shown here is derived from an EMBL/GenBank/DDBJ whole genome shotgun (WGS) entry which is preliminary data.</text>
</comment>
<accession>A0ABT4RCA6</accession>
<gene>
    <name evidence="2" type="ORF">OJ962_01430</name>
</gene>
<dbReference type="Proteomes" id="UP001147700">
    <property type="component" value="Unassembled WGS sequence"/>
</dbReference>
<dbReference type="Gene3D" id="2.50.20.20">
    <property type="match status" value="1"/>
</dbReference>
<name>A0ABT4RCA6_9ACTN</name>
<dbReference type="EMBL" id="JAPCID010000002">
    <property type="protein sequence ID" value="MDA0136141.1"/>
    <property type="molecule type" value="Genomic_DNA"/>
</dbReference>
<feature type="signal peptide" evidence="1">
    <location>
        <begin position="1"/>
        <end position="20"/>
    </location>
</feature>
<dbReference type="RefSeq" id="WP_202953073.1">
    <property type="nucleotide sequence ID" value="NZ_JAPCID010000002.1"/>
</dbReference>
<proteinExistence type="predicted"/>
<protein>
    <recommendedName>
        <fullName evidence="4">LppX_LprAFG lipoprotein</fullName>
    </recommendedName>
</protein>
<evidence type="ECO:0008006" key="4">
    <source>
        <dbReference type="Google" id="ProtNLM"/>
    </source>
</evidence>
<evidence type="ECO:0000313" key="3">
    <source>
        <dbReference type="Proteomes" id="UP001147700"/>
    </source>
</evidence>
<keyword evidence="1" id="KW-0732">Signal</keyword>
<evidence type="ECO:0000256" key="1">
    <source>
        <dbReference type="SAM" id="SignalP"/>
    </source>
</evidence>
<reference evidence="2" key="1">
    <citation type="submission" date="2022-10" db="EMBL/GenBank/DDBJ databases">
        <title>The WGS of Solirubrobacter sp. CPCC 204708.</title>
        <authorList>
            <person name="Jiang Z."/>
        </authorList>
    </citation>
    <scope>NUCLEOTIDE SEQUENCE</scope>
    <source>
        <strain evidence="2">CPCC 204708</strain>
    </source>
</reference>
<organism evidence="2 3">
    <name type="scientific">Solirubrobacter deserti</name>
    <dbReference type="NCBI Taxonomy" id="2282478"/>
    <lineage>
        <taxon>Bacteria</taxon>
        <taxon>Bacillati</taxon>
        <taxon>Actinomycetota</taxon>
        <taxon>Thermoleophilia</taxon>
        <taxon>Solirubrobacterales</taxon>
        <taxon>Solirubrobacteraceae</taxon>
        <taxon>Solirubrobacter</taxon>
    </lineage>
</organism>
<sequence>MRRALLAVTAASTLALSACGAEEASVVKTAFEQDIESADVTVALSMKSAQGESNVSLSGPFQSNGENKLPSVDWRLSLDGMMPRPVEGRIISTGDDAFVQYGGETYQVGKDKIAQLGALGAGSGMESADVTKLMARMQDWFPESDAQSDAELNGERVTRITGKLDLSAALEDMKEMAKQPGASGFEGLEQLSNGDIDQVEKMISDPTFTVDVAQSDDKLRRVAARMTVDNGSDKSTISFSIQLKDVDKPVQITPPASGRPIEELMQKLQQDFGRSVPEETTIS</sequence>